<dbReference type="Proteomes" id="UP000193498">
    <property type="component" value="Unassembled WGS sequence"/>
</dbReference>
<dbReference type="InterPro" id="IPR029044">
    <property type="entry name" value="Nucleotide-diphossugar_trans"/>
</dbReference>
<dbReference type="AlphaFoldDB" id="A0A1Y1X6G7"/>
<evidence type="ECO:0000256" key="1">
    <source>
        <dbReference type="ARBA" id="ARBA00005664"/>
    </source>
</evidence>
<comment type="similarity">
    <text evidence="1">Belongs to the glycosyltransferase 34 family.</text>
</comment>
<evidence type="ECO:0000313" key="5">
    <source>
        <dbReference type="EMBL" id="ORX81302.1"/>
    </source>
</evidence>
<gene>
    <name evidence="5" type="ORF">K493DRAFT_308117</name>
</gene>
<dbReference type="OrthoDB" id="205108at2759"/>
<dbReference type="InterPro" id="IPR008630">
    <property type="entry name" value="Glyco_trans_34"/>
</dbReference>
<dbReference type="GO" id="GO:0000139">
    <property type="term" value="C:Golgi membrane"/>
    <property type="evidence" value="ECO:0007669"/>
    <property type="project" value="TreeGrafter"/>
</dbReference>
<reference evidence="5 6" key="1">
    <citation type="submission" date="2016-07" db="EMBL/GenBank/DDBJ databases">
        <title>Pervasive Adenine N6-methylation of Active Genes in Fungi.</title>
        <authorList>
            <consortium name="DOE Joint Genome Institute"/>
            <person name="Mondo S.J."/>
            <person name="Dannebaum R.O."/>
            <person name="Kuo R.C."/>
            <person name="Labutti K."/>
            <person name="Haridas S."/>
            <person name="Kuo A."/>
            <person name="Salamov A."/>
            <person name="Ahrendt S.R."/>
            <person name="Lipzen A."/>
            <person name="Sullivan W."/>
            <person name="Andreopoulos W.B."/>
            <person name="Clum A."/>
            <person name="Lindquist E."/>
            <person name="Daum C."/>
            <person name="Ramamoorthy G.K."/>
            <person name="Gryganskyi A."/>
            <person name="Culley D."/>
            <person name="Magnuson J.K."/>
            <person name="James T.Y."/>
            <person name="O'Malley M.A."/>
            <person name="Stajich J.E."/>
            <person name="Spatafora J.W."/>
            <person name="Visel A."/>
            <person name="Grigoriev I.V."/>
        </authorList>
    </citation>
    <scope>NUCLEOTIDE SEQUENCE [LARGE SCALE GENOMIC DNA]</scope>
    <source>
        <strain evidence="5 6">CBS 931.73</strain>
    </source>
</reference>
<keyword evidence="4" id="KW-0732">Signal</keyword>
<dbReference type="InParanoid" id="A0A1Y1X6G7"/>
<dbReference type="Gene3D" id="3.90.550.10">
    <property type="entry name" value="Spore Coat Polysaccharide Biosynthesis Protein SpsA, Chain A"/>
    <property type="match status" value="1"/>
</dbReference>
<proteinExistence type="inferred from homology"/>
<sequence>MAPRSILTSLLGLLCTFPLIIITSLDAYPTEQLLQDPIYPEDIAMVMAWDQKMEEHWVPRTLQDKHDYAKRHGYELLINNATDDGRASSWSKIIHLHQAMLDHPSKRWFWWIDVDSLIMEQRYTIEDHVLSHVSQNRHFEKDIVMSWDCNGLNTGSIFMRNSDWSRKFLEDMLEQSWDDPHKYGEQRKMQGLFHSGQEVVDHFNFIPLRKACAALNHKCDLDNKAENQYNYHDGDFLVHFANCAPDRCHAELDRFHSILYSK</sequence>
<feature type="signal peptide" evidence="4">
    <location>
        <begin position="1"/>
        <end position="27"/>
    </location>
</feature>
<dbReference type="GO" id="GO:0016757">
    <property type="term" value="F:glycosyltransferase activity"/>
    <property type="evidence" value="ECO:0007669"/>
    <property type="project" value="UniProtKB-KW"/>
</dbReference>
<keyword evidence="2" id="KW-0328">Glycosyltransferase</keyword>
<name>A0A1Y1X6G7_9FUNG</name>
<protein>
    <submittedName>
        <fullName evidence="5">Galactosyl transferase</fullName>
    </submittedName>
</protein>
<feature type="chain" id="PRO_5011011364" evidence="4">
    <location>
        <begin position="28"/>
        <end position="262"/>
    </location>
</feature>
<keyword evidence="6" id="KW-1185">Reference proteome</keyword>
<dbReference type="Pfam" id="PF05637">
    <property type="entry name" value="Glyco_transf_34"/>
    <property type="match status" value="1"/>
</dbReference>
<dbReference type="PANTHER" id="PTHR31306:SF4">
    <property type="entry name" value="ALPHA-1,2-GALACTOSYLTRANSFERASE"/>
    <property type="match status" value="1"/>
</dbReference>
<dbReference type="FunCoup" id="A0A1Y1X6G7">
    <property type="interactions" value="172"/>
</dbReference>
<keyword evidence="3 5" id="KW-0808">Transferase</keyword>
<evidence type="ECO:0000256" key="4">
    <source>
        <dbReference type="SAM" id="SignalP"/>
    </source>
</evidence>
<dbReference type="PANTHER" id="PTHR31306">
    <property type="entry name" value="ALPHA-1,6-MANNOSYLTRANSFERASE MNN11-RELATED"/>
    <property type="match status" value="1"/>
</dbReference>
<dbReference type="STRING" id="1314790.A0A1Y1X6G7"/>
<dbReference type="EMBL" id="MCFE01000709">
    <property type="protein sequence ID" value="ORX81302.1"/>
    <property type="molecule type" value="Genomic_DNA"/>
</dbReference>
<evidence type="ECO:0000313" key="6">
    <source>
        <dbReference type="Proteomes" id="UP000193498"/>
    </source>
</evidence>
<dbReference type="GO" id="GO:0006487">
    <property type="term" value="P:protein N-linked glycosylation"/>
    <property type="evidence" value="ECO:0007669"/>
    <property type="project" value="TreeGrafter"/>
</dbReference>
<evidence type="ECO:0000256" key="2">
    <source>
        <dbReference type="ARBA" id="ARBA00022676"/>
    </source>
</evidence>
<accession>A0A1Y1X6G7</accession>
<evidence type="ECO:0000256" key="3">
    <source>
        <dbReference type="ARBA" id="ARBA00022679"/>
    </source>
</evidence>
<comment type="caution">
    <text evidence="5">The sequence shown here is derived from an EMBL/GenBank/DDBJ whole genome shotgun (WGS) entry which is preliminary data.</text>
</comment>
<organism evidence="5 6">
    <name type="scientific">Basidiobolus meristosporus CBS 931.73</name>
    <dbReference type="NCBI Taxonomy" id="1314790"/>
    <lineage>
        <taxon>Eukaryota</taxon>
        <taxon>Fungi</taxon>
        <taxon>Fungi incertae sedis</taxon>
        <taxon>Zoopagomycota</taxon>
        <taxon>Entomophthoromycotina</taxon>
        <taxon>Basidiobolomycetes</taxon>
        <taxon>Basidiobolales</taxon>
        <taxon>Basidiobolaceae</taxon>
        <taxon>Basidiobolus</taxon>
    </lineage>
</organism>